<dbReference type="SMART" id="SM00530">
    <property type="entry name" value="HTH_XRE"/>
    <property type="match status" value="1"/>
</dbReference>
<accession>A0A918EFZ8</accession>
<reference evidence="2" key="2">
    <citation type="submission" date="2020-09" db="EMBL/GenBank/DDBJ databases">
        <authorList>
            <person name="Sun Q."/>
            <person name="Ohkuma M."/>
        </authorList>
    </citation>
    <scope>NUCLEOTIDE SEQUENCE</scope>
    <source>
        <strain evidence="2">JCM 3313</strain>
    </source>
</reference>
<dbReference type="InterPro" id="IPR010982">
    <property type="entry name" value="Lambda_DNA-bd_dom_sf"/>
</dbReference>
<organism evidence="2 3">
    <name type="scientific">Saccharothrix coeruleofusca</name>
    <dbReference type="NCBI Taxonomy" id="33919"/>
    <lineage>
        <taxon>Bacteria</taxon>
        <taxon>Bacillati</taxon>
        <taxon>Actinomycetota</taxon>
        <taxon>Actinomycetes</taxon>
        <taxon>Pseudonocardiales</taxon>
        <taxon>Pseudonocardiaceae</taxon>
        <taxon>Saccharothrix</taxon>
    </lineage>
</organism>
<dbReference type="SUPFAM" id="SSF47413">
    <property type="entry name" value="lambda repressor-like DNA-binding domains"/>
    <property type="match status" value="1"/>
</dbReference>
<sequence>MVMSGNGASPTVYKRQLGLALTSLREDAGKTPEAVAEVLECSVAKIRRIEAGDVGVRASELKDLLEFLGATKQTRKHLEELAREARKRSPRTAYGSVLPDFFRKFFNLEQIAAEVLRYHSELIPGQLQTPDYARALLEANPLHDEQELDRLVQARQARQSRLTDGESSQRLHAVLHEAAVRTVVGGPDVMRDQLLHLRKLAAMQNVTVQIIPFSAGAHAASGFPFVLLRFPDNLGNVVYLENLTTAASIDAPKHVNEYEMVFRQAVGAALSPAKSSALLATVAGEL</sequence>
<dbReference type="AlphaFoldDB" id="A0A918EFZ8"/>
<dbReference type="CDD" id="cd00093">
    <property type="entry name" value="HTH_XRE"/>
    <property type="match status" value="1"/>
</dbReference>
<evidence type="ECO:0000313" key="3">
    <source>
        <dbReference type="Proteomes" id="UP000639606"/>
    </source>
</evidence>
<protein>
    <submittedName>
        <fullName evidence="2">Transcriptional regulator</fullName>
    </submittedName>
</protein>
<keyword evidence="3" id="KW-1185">Reference proteome</keyword>
<proteinExistence type="predicted"/>
<dbReference type="Gene3D" id="1.10.260.40">
    <property type="entry name" value="lambda repressor-like DNA-binding domains"/>
    <property type="match status" value="1"/>
</dbReference>
<dbReference type="Pfam" id="PF19054">
    <property type="entry name" value="DUF5753"/>
    <property type="match status" value="1"/>
</dbReference>
<dbReference type="EMBL" id="BMRG01000017">
    <property type="protein sequence ID" value="GGP77314.1"/>
    <property type="molecule type" value="Genomic_DNA"/>
</dbReference>
<name>A0A918EFZ8_9PSEU</name>
<dbReference type="Pfam" id="PF13560">
    <property type="entry name" value="HTH_31"/>
    <property type="match status" value="1"/>
</dbReference>
<feature type="domain" description="HTH cro/C1-type" evidence="1">
    <location>
        <begin position="21"/>
        <end position="75"/>
    </location>
</feature>
<gene>
    <name evidence="2" type="ORF">GCM10010185_58720</name>
</gene>
<dbReference type="GO" id="GO:0003677">
    <property type="term" value="F:DNA binding"/>
    <property type="evidence" value="ECO:0007669"/>
    <property type="project" value="InterPro"/>
</dbReference>
<reference evidence="2" key="1">
    <citation type="journal article" date="2014" name="Int. J. Syst. Evol. Microbiol.">
        <title>Complete genome sequence of Corynebacterium casei LMG S-19264T (=DSM 44701T), isolated from a smear-ripened cheese.</title>
        <authorList>
            <consortium name="US DOE Joint Genome Institute (JGI-PGF)"/>
            <person name="Walter F."/>
            <person name="Albersmeier A."/>
            <person name="Kalinowski J."/>
            <person name="Ruckert C."/>
        </authorList>
    </citation>
    <scope>NUCLEOTIDE SEQUENCE</scope>
    <source>
        <strain evidence="2">JCM 3313</strain>
    </source>
</reference>
<evidence type="ECO:0000313" key="2">
    <source>
        <dbReference type="EMBL" id="GGP77314.1"/>
    </source>
</evidence>
<evidence type="ECO:0000259" key="1">
    <source>
        <dbReference type="PROSITE" id="PS50943"/>
    </source>
</evidence>
<dbReference type="Proteomes" id="UP000639606">
    <property type="component" value="Unassembled WGS sequence"/>
</dbReference>
<comment type="caution">
    <text evidence="2">The sequence shown here is derived from an EMBL/GenBank/DDBJ whole genome shotgun (WGS) entry which is preliminary data.</text>
</comment>
<dbReference type="PROSITE" id="PS50943">
    <property type="entry name" value="HTH_CROC1"/>
    <property type="match status" value="1"/>
</dbReference>
<dbReference type="InterPro" id="IPR043917">
    <property type="entry name" value="DUF5753"/>
</dbReference>
<dbReference type="InterPro" id="IPR001387">
    <property type="entry name" value="Cro/C1-type_HTH"/>
</dbReference>